<evidence type="ECO:0000256" key="1">
    <source>
        <dbReference type="ARBA" id="ARBA00005051"/>
    </source>
</evidence>
<dbReference type="SUPFAM" id="SSF55083">
    <property type="entry name" value="6-hydroxymethyl-7,8-dihydropterin pyrophosphokinase, HPPK"/>
    <property type="match status" value="1"/>
</dbReference>
<dbReference type="PANTHER" id="PTHR43071">
    <property type="entry name" value="2-AMINO-4-HYDROXY-6-HYDROXYMETHYLDIHYDROPTERIDINE PYROPHOSPHOKINASE"/>
    <property type="match status" value="1"/>
</dbReference>
<dbReference type="STRING" id="857265.WG78_09310"/>
<keyword evidence="8" id="KW-0067">ATP-binding</keyword>
<feature type="domain" description="7,8-dihydro-6-hydroxymethylpterin-pyrophosphokinase" evidence="13">
    <location>
        <begin position="91"/>
        <end position="102"/>
    </location>
</feature>
<keyword evidence="6" id="KW-0547">Nucleotide-binding</keyword>
<comment type="caution">
    <text evidence="14">The sequence shown here is derived from an EMBL/GenBank/DDBJ whole genome shotgun (WGS) entry which is preliminary data.</text>
</comment>
<comment type="function">
    <text evidence="10">Catalyzes the transfer of pyrophosphate from adenosine triphosphate (ATP) to 6-hydroxymethyl-7,8-dihydropterin, an enzymatic step in folate biosynthesis pathway.</text>
</comment>
<dbReference type="Pfam" id="PF01288">
    <property type="entry name" value="HPPK"/>
    <property type="match status" value="1"/>
</dbReference>
<dbReference type="GO" id="GO:0046654">
    <property type="term" value="P:tetrahydrofolate biosynthetic process"/>
    <property type="evidence" value="ECO:0007669"/>
    <property type="project" value="UniProtKB-UniPathway"/>
</dbReference>
<evidence type="ECO:0000256" key="5">
    <source>
        <dbReference type="ARBA" id="ARBA00022679"/>
    </source>
</evidence>
<evidence type="ECO:0000256" key="7">
    <source>
        <dbReference type="ARBA" id="ARBA00022777"/>
    </source>
</evidence>
<dbReference type="InterPro" id="IPR035907">
    <property type="entry name" value="Hppk_sf"/>
</dbReference>
<dbReference type="EC" id="2.7.6.3" evidence="3"/>
<keyword evidence="7 14" id="KW-0418">Kinase</keyword>
<keyword evidence="5 14" id="KW-0808">Transferase</keyword>
<evidence type="ECO:0000256" key="11">
    <source>
        <dbReference type="ARBA" id="ARBA00029766"/>
    </source>
</evidence>
<evidence type="ECO:0000313" key="14">
    <source>
        <dbReference type="EMBL" id="KPC53276.1"/>
    </source>
</evidence>
<gene>
    <name evidence="14" type="primary">folK</name>
    <name evidence="14" type="ORF">WG78_09310</name>
</gene>
<dbReference type="EMBL" id="LAQT01000007">
    <property type="protein sequence ID" value="KPC53276.1"/>
    <property type="molecule type" value="Genomic_DNA"/>
</dbReference>
<protein>
    <recommendedName>
        <fullName evidence="4">2-amino-4-hydroxy-6-hydroxymethyldihydropteridine pyrophosphokinase</fullName>
        <ecNumber evidence="3">2.7.6.3</ecNumber>
    </recommendedName>
    <alternativeName>
        <fullName evidence="11">6-hydroxymethyl-7,8-dihydropterin pyrophosphokinase</fullName>
    </alternativeName>
    <alternativeName>
        <fullName evidence="12">7,8-dihydro-6-hydroxymethylpterin-pyrophosphokinase</fullName>
    </alternativeName>
</protein>
<name>A0A0N0GP16_9NEIS</name>
<dbReference type="InterPro" id="IPR000550">
    <property type="entry name" value="Hppk"/>
</dbReference>
<evidence type="ECO:0000256" key="9">
    <source>
        <dbReference type="ARBA" id="ARBA00022909"/>
    </source>
</evidence>
<dbReference type="CDD" id="cd00483">
    <property type="entry name" value="HPPK"/>
    <property type="match status" value="1"/>
</dbReference>
<dbReference type="GO" id="GO:0046656">
    <property type="term" value="P:folic acid biosynthetic process"/>
    <property type="evidence" value="ECO:0007669"/>
    <property type="project" value="UniProtKB-KW"/>
</dbReference>
<evidence type="ECO:0000256" key="12">
    <source>
        <dbReference type="ARBA" id="ARBA00033413"/>
    </source>
</evidence>
<evidence type="ECO:0000256" key="8">
    <source>
        <dbReference type="ARBA" id="ARBA00022840"/>
    </source>
</evidence>
<dbReference type="GO" id="GO:0016301">
    <property type="term" value="F:kinase activity"/>
    <property type="evidence" value="ECO:0007669"/>
    <property type="project" value="UniProtKB-KW"/>
</dbReference>
<sequence length="162" mass="17539">MSESQRAFIALGANMDDPAGQLTAALQMLAMIPGIRMLHCSRFYASAPVGYADQPDFVNAVAEISTTLSPKQLLEALLAVEAARGRTRSFRNAPRTLDLDVLLYGDAIINEPGLNVPHPRMHERAFVLVPLLEIAPDLDIPVLGPAQAFLGKVASQQLKPLR</sequence>
<dbReference type="OrthoDB" id="9808041at2"/>
<dbReference type="GO" id="GO:0005524">
    <property type="term" value="F:ATP binding"/>
    <property type="evidence" value="ECO:0007669"/>
    <property type="project" value="UniProtKB-KW"/>
</dbReference>
<dbReference type="GO" id="GO:0003848">
    <property type="term" value="F:2-amino-4-hydroxy-6-hydroxymethyldihydropteridine diphosphokinase activity"/>
    <property type="evidence" value="ECO:0007669"/>
    <property type="project" value="UniProtKB-EC"/>
</dbReference>
<dbReference type="NCBIfam" id="TIGR01498">
    <property type="entry name" value="folK"/>
    <property type="match status" value="1"/>
</dbReference>
<evidence type="ECO:0000259" key="13">
    <source>
        <dbReference type="PROSITE" id="PS00794"/>
    </source>
</evidence>
<accession>A0A0N0GP16</accession>
<dbReference type="PROSITE" id="PS00794">
    <property type="entry name" value="HPPK"/>
    <property type="match status" value="1"/>
</dbReference>
<dbReference type="PANTHER" id="PTHR43071:SF1">
    <property type="entry name" value="2-AMINO-4-HYDROXY-6-HYDROXYMETHYLDIHYDROPTERIDINE PYROPHOSPHOKINASE"/>
    <property type="match status" value="1"/>
</dbReference>
<dbReference type="PATRIC" id="fig|857265.3.peg.1915"/>
<dbReference type="Proteomes" id="UP000037939">
    <property type="component" value="Unassembled WGS sequence"/>
</dbReference>
<evidence type="ECO:0000256" key="2">
    <source>
        <dbReference type="ARBA" id="ARBA00005810"/>
    </source>
</evidence>
<evidence type="ECO:0000313" key="15">
    <source>
        <dbReference type="Proteomes" id="UP000037939"/>
    </source>
</evidence>
<keyword evidence="15" id="KW-1185">Reference proteome</keyword>
<evidence type="ECO:0000256" key="3">
    <source>
        <dbReference type="ARBA" id="ARBA00013253"/>
    </source>
</evidence>
<dbReference type="UniPathway" id="UPA00077">
    <property type="reaction ID" value="UER00155"/>
</dbReference>
<evidence type="ECO:0000256" key="10">
    <source>
        <dbReference type="ARBA" id="ARBA00029409"/>
    </source>
</evidence>
<comment type="similarity">
    <text evidence="2">Belongs to the HPPK family.</text>
</comment>
<organism evidence="14 15">
    <name type="scientific">Amantichitinum ursilacus</name>
    <dbReference type="NCBI Taxonomy" id="857265"/>
    <lineage>
        <taxon>Bacteria</taxon>
        <taxon>Pseudomonadati</taxon>
        <taxon>Pseudomonadota</taxon>
        <taxon>Betaproteobacteria</taxon>
        <taxon>Neisseriales</taxon>
        <taxon>Chitinibacteraceae</taxon>
        <taxon>Amantichitinum</taxon>
    </lineage>
</organism>
<keyword evidence="9" id="KW-0289">Folate biosynthesis</keyword>
<reference evidence="14 15" key="1">
    <citation type="submission" date="2015-07" db="EMBL/GenBank/DDBJ databases">
        <title>Draft genome sequence of the Amantichitinum ursilacus IGB-41, a new chitin-degrading bacterium.</title>
        <authorList>
            <person name="Kirstahler P."/>
            <person name="Guenther M."/>
            <person name="Grumaz C."/>
            <person name="Rupp S."/>
            <person name="Zibek S."/>
            <person name="Sohn K."/>
        </authorList>
    </citation>
    <scope>NUCLEOTIDE SEQUENCE [LARGE SCALE GENOMIC DNA]</scope>
    <source>
        <strain evidence="14 15">IGB-41</strain>
    </source>
</reference>
<dbReference type="RefSeq" id="WP_053937520.1">
    <property type="nucleotide sequence ID" value="NZ_LAQT01000007.1"/>
</dbReference>
<evidence type="ECO:0000256" key="6">
    <source>
        <dbReference type="ARBA" id="ARBA00022741"/>
    </source>
</evidence>
<proteinExistence type="inferred from homology"/>
<dbReference type="AlphaFoldDB" id="A0A0N0GP16"/>
<dbReference type="Gene3D" id="3.30.70.560">
    <property type="entry name" value="7,8-Dihydro-6-hydroxymethylpterin-pyrophosphokinase HPPK"/>
    <property type="match status" value="1"/>
</dbReference>
<comment type="pathway">
    <text evidence="1">Cofactor biosynthesis; tetrahydrofolate biosynthesis; 2-amino-4-hydroxy-6-hydroxymethyl-7,8-dihydropteridine diphosphate from 7,8-dihydroneopterin triphosphate: step 4/4.</text>
</comment>
<evidence type="ECO:0000256" key="4">
    <source>
        <dbReference type="ARBA" id="ARBA00016218"/>
    </source>
</evidence>